<dbReference type="AlphaFoldDB" id="A0A917TZA5"/>
<proteinExistence type="predicted"/>
<dbReference type="EMBL" id="BMPI01000029">
    <property type="protein sequence ID" value="GGM46709.1"/>
    <property type="molecule type" value="Genomic_DNA"/>
</dbReference>
<dbReference type="InterPro" id="IPR036721">
    <property type="entry name" value="RCK_C_sf"/>
</dbReference>
<dbReference type="Gene3D" id="3.30.70.1450">
    <property type="entry name" value="Regulator of K+ conductance, C-terminal domain"/>
    <property type="match status" value="1"/>
</dbReference>
<dbReference type="Proteomes" id="UP000642070">
    <property type="component" value="Unassembled WGS sequence"/>
</dbReference>
<name>A0A917TZA5_9ACTN</name>
<sequence length="159" mass="16709">MTAEGGIVRTDQRPLPGVGTLHLLHADDGHHVGLVHHADDRRELVVYDPADPDTRMTGVLLTTAEAGVLADLLGVDGPTVHCARLDRYAERVAVLQVLIGAGRPAMDAAVDGAVVAAVVRDDQVLVAPGRQFRFSPGDVVVVVGRPDAAMEVIDFLTAA</sequence>
<dbReference type="GO" id="GO:0006813">
    <property type="term" value="P:potassium ion transport"/>
    <property type="evidence" value="ECO:0007669"/>
    <property type="project" value="InterPro"/>
</dbReference>
<reference evidence="2" key="2">
    <citation type="submission" date="2020-09" db="EMBL/GenBank/DDBJ databases">
        <authorList>
            <person name="Sun Q."/>
            <person name="Ohkuma M."/>
        </authorList>
    </citation>
    <scope>NUCLEOTIDE SEQUENCE</scope>
    <source>
        <strain evidence="2">JCM 19831</strain>
    </source>
</reference>
<dbReference type="InterPro" id="IPR058776">
    <property type="entry name" value="KhtT-like_N"/>
</dbReference>
<dbReference type="GO" id="GO:0008324">
    <property type="term" value="F:monoatomic cation transmembrane transporter activity"/>
    <property type="evidence" value="ECO:0007669"/>
    <property type="project" value="InterPro"/>
</dbReference>
<feature type="domain" description="RCK C-terminal" evidence="1">
    <location>
        <begin position="77"/>
        <end position="158"/>
    </location>
</feature>
<dbReference type="SUPFAM" id="SSF116726">
    <property type="entry name" value="TrkA C-terminal domain-like"/>
    <property type="match status" value="1"/>
</dbReference>
<evidence type="ECO:0000313" key="2">
    <source>
        <dbReference type="EMBL" id="GGM46709.1"/>
    </source>
</evidence>
<dbReference type="InterPro" id="IPR006037">
    <property type="entry name" value="RCK_C"/>
</dbReference>
<evidence type="ECO:0000259" key="1">
    <source>
        <dbReference type="PROSITE" id="PS51202"/>
    </source>
</evidence>
<comment type="caution">
    <text evidence="2">The sequence shown here is derived from an EMBL/GenBank/DDBJ whole genome shotgun (WGS) entry which is preliminary data.</text>
</comment>
<protein>
    <submittedName>
        <fullName evidence="2">Potassium transporter TrkA</fullName>
    </submittedName>
</protein>
<dbReference type="Pfam" id="PF02080">
    <property type="entry name" value="TrkA_C"/>
    <property type="match status" value="1"/>
</dbReference>
<organism evidence="2 3">
    <name type="scientific">Dactylosporangium sucinum</name>
    <dbReference type="NCBI Taxonomy" id="1424081"/>
    <lineage>
        <taxon>Bacteria</taxon>
        <taxon>Bacillati</taxon>
        <taxon>Actinomycetota</taxon>
        <taxon>Actinomycetes</taxon>
        <taxon>Micromonosporales</taxon>
        <taxon>Micromonosporaceae</taxon>
        <taxon>Dactylosporangium</taxon>
    </lineage>
</organism>
<dbReference type="PROSITE" id="PS51202">
    <property type="entry name" value="RCK_C"/>
    <property type="match status" value="1"/>
</dbReference>
<gene>
    <name evidence="2" type="ORF">GCM10007977_055520</name>
</gene>
<keyword evidence="3" id="KW-1185">Reference proteome</keyword>
<evidence type="ECO:0000313" key="3">
    <source>
        <dbReference type="Proteomes" id="UP000642070"/>
    </source>
</evidence>
<dbReference type="Pfam" id="PF25991">
    <property type="entry name" value="KhtT_N"/>
    <property type="match status" value="1"/>
</dbReference>
<accession>A0A917TZA5</accession>
<reference evidence="2" key="1">
    <citation type="journal article" date="2014" name="Int. J. Syst. Evol. Microbiol.">
        <title>Complete genome sequence of Corynebacterium casei LMG S-19264T (=DSM 44701T), isolated from a smear-ripened cheese.</title>
        <authorList>
            <consortium name="US DOE Joint Genome Institute (JGI-PGF)"/>
            <person name="Walter F."/>
            <person name="Albersmeier A."/>
            <person name="Kalinowski J."/>
            <person name="Ruckert C."/>
        </authorList>
    </citation>
    <scope>NUCLEOTIDE SEQUENCE</scope>
    <source>
        <strain evidence="2">JCM 19831</strain>
    </source>
</reference>